<dbReference type="InterPro" id="IPR014710">
    <property type="entry name" value="RmlC-like_jellyroll"/>
</dbReference>
<gene>
    <name evidence="2" type="ORF">AHMF7605_18365</name>
</gene>
<evidence type="ECO:0000313" key="3">
    <source>
        <dbReference type="Proteomes" id="UP000240357"/>
    </source>
</evidence>
<dbReference type="InterPro" id="IPR000595">
    <property type="entry name" value="cNMP-bd_dom"/>
</dbReference>
<proteinExistence type="predicted"/>
<dbReference type="CDD" id="cd00038">
    <property type="entry name" value="CAP_ED"/>
    <property type="match status" value="1"/>
</dbReference>
<evidence type="ECO:0000313" key="2">
    <source>
        <dbReference type="EMBL" id="PSR55330.1"/>
    </source>
</evidence>
<reference evidence="2 3" key="1">
    <citation type="submission" date="2018-03" db="EMBL/GenBank/DDBJ databases">
        <title>Adhaeribacter sp. HMF7605 Genome sequencing and assembly.</title>
        <authorList>
            <person name="Kang H."/>
            <person name="Kang J."/>
            <person name="Cha I."/>
            <person name="Kim H."/>
            <person name="Joh K."/>
        </authorList>
    </citation>
    <scope>NUCLEOTIDE SEQUENCE [LARGE SCALE GENOMIC DNA]</scope>
    <source>
        <strain evidence="2 3">HMF7605</strain>
    </source>
</reference>
<dbReference type="InterPro" id="IPR018490">
    <property type="entry name" value="cNMP-bd_dom_sf"/>
</dbReference>
<dbReference type="EMBL" id="PYFT01000001">
    <property type="protein sequence ID" value="PSR55330.1"/>
    <property type="molecule type" value="Genomic_DNA"/>
</dbReference>
<dbReference type="Pfam" id="PF00027">
    <property type="entry name" value="cNMP_binding"/>
    <property type="match status" value="1"/>
</dbReference>
<keyword evidence="3" id="KW-1185">Reference proteome</keyword>
<organism evidence="2 3">
    <name type="scientific">Adhaeribacter arboris</name>
    <dbReference type="NCBI Taxonomy" id="2072846"/>
    <lineage>
        <taxon>Bacteria</taxon>
        <taxon>Pseudomonadati</taxon>
        <taxon>Bacteroidota</taxon>
        <taxon>Cytophagia</taxon>
        <taxon>Cytophagales</taxon>
        <taxon>Hymenobacteraceae</taxon>
        <taxon>Adhaeribacter</taxon>
    </lineage>
</organism>
<accession>A0A2T2YIK0</accession>
<dbReference type="RefSeq" id="WP_106931509.1">
    <property type="nucleotide sequence ID" value="NZ_PYFT01000001.1"/>
</dbReference>
<comment type="caution">
    <text evidence="2">The sequence shown here is derived from an EMBL/GenBank/DDBJ whole genome shotgun (WGS) entry which is preliminary data.</text>
</comment>
<dbReference type="Gene3D" id="2.60.120.10">
    <property type="entry name" value="Jelly Rolls"/>
    <property type="match status" value="1"/>
</dbReference>
<dbReference type="OrthoDB" id="667553at2"/>
<protein>
    <submittedName>
        <fullName evidence="2">Crp/Fnr family transcriptional regulator</fullName>
    </submittedName>
</protein>
<dbReference type="SUPFAM" id="SSF51206">
    <property type="entry name" value="cAMP-binding domain-like"/>
    <property type="match status" value="1"/>
</dbReference>
<name>A0A2T2YIK0_9BACT</name>
<feature type="domain" description="Cyclic nucleotide-binding" evidence="1">
    <location>
        <begin position="31"/>
        <end position="117"/>
    </location>
</feature>
<dbReference type="Proteomes" id="UP000240357">
    <property type="component" value="Unassembled WGS sequence"/>
</dbReference>
<evidence type="ECO:0000259" key="1">
    <source>
        <dbReference type="Pfam" id="PF00027"/>
    </source>
</evidence>
<dbReference type="AlphaFoldDB" id="A0A2T2YIK0"/>
<sequence>MSEQLIKHFARFVEIKEADVPAILSYFQPIRLAKKESLLSEGSICTSNYFVVKGCLRLFFVNEKGVEQTIQFAIENWWLTDYLAFQNQQPSNFYIQGVEKTEVLAISFSAQEQLFQQFPHLERYFRLIYQKAYGASQVRIKFLYDYSREELYQNFAASYPQFIQRIPQYLLASFLGFTPEYLSELRKKKRA</sequence>